<feature type="domain" description="XRCC4 coiled-coil" evidence="2">
    <location>
        <begin position="120"/>
        <end position="188"/>
    </location>
</feature>
<feature type="compositionally biased region" description="Basic and acidic residues" evidence="1">
    <location>
        <begin position="198"/>
        <end position="208"/>
    </location>
</feature>
<dbReference type="Proteomes" id="UP001489004">
    <property type="component" value="Unassembled WGS sequence"/>
</dbReference>
<dbReference type="Pfam" id="PF21924">
    <property type="entry name" value="XRCC4_CC"/>
    <property type="match status" value="1"/>
</dbReference>
<keyword evidence="4" id="KW-1185">Reference proteome</keyword>
<dbReference type="InterPro" id="IPR010585">
    <property type="entry name" value="DNA_repair_prot_XRCC4"/>
</dbReference>
<dbReference type="InterPro" id="IPR053962">
    <property type="entry name" value="XRCC4_CC"/>
</dbReference>
<name>A0AAW1PQR7_9CHLO</name>
<organism evidence="3 4">
    <name type="scientific">[Myrmecia] bisecta</name>
    <dbReference type="NCBI Taxonomy" id="41462"/>
    <lineage>
        <taxon>Eukaryota</taxon>
        <taxon>Viridiplantae</taxon>
        <taxon>Chlorophyta</taxon>
        <taxon>core chlorophytes</taxon>
        <taxon>Trebouxiophyceae</taxon>
        <taxon>Trebouxiales</taxon>
        <taxon>Trebouxiaceae</taxon>
        <taxon>Myrmecia</taxon>
    </lineage>
</organism>
<dbReference type="GO" id="GO:0005958">
    <property type="term" value="C:DNA-dependent protein kinase-DNA ligase 4 complex"/>
    <property type="evidence" value="ECO:0007669"/>
    <property type="project" value="TreeGrafter"/>
</dbReference>
<feature type="region of interest" description="Disordered" evidence="1">
    <location>
        <begin position="198"/>
        <end position="352"/>
    </location>
</feature>
<gene>
    <name evidence="3" type="ORF">WJX72_011211</name>
</gene>
<dbReference type="InterPro" id="IPR014751">
    <property type="entry name" value="XRCC4-like_C"/>
</dbReference>
<accession>A0AAW1PQR7</accession>
<dbReference type="GO" id="GO:0006303">
    <property type="term" value="P:double-strand break repair via nonhomologous end joining"/>
    <property type="evidence" value="ECO:0007669"/>
    <property type="project" value="TreeGrafter"/>
</dbReference>
<evidence type="ECO:0000313" key="4">
    <source>
        <dbReference type="Proteomes" id="UP001489004"/>
    </source>
</evidence>
<dbReference type="GO" id="GO:0032807">
    <property type="term" value="C:DNA ligase IV complex"/>
    <property type="evidence" value="ECO:0007669"/>
    <property type="project" value="TreeGrafter"/>
</dbReference>
<dbReference type="PANTHER" id="PTHR28559">
    <property type="entry name" value="DNA REPAIR PROTEIN XRCC4"/>
    <property type="match status" value="1"/>
</dbReference>
<protein>
    <recommendedName>
        <fullName evidence="2">XRCC4 coiled-coil domain-containing protein</fullName>
    </recommendedName>
</protein>
<dbReference type="SUPFAM" id="SSF58022">
    <property type="entry name" value="XRCC4, C-terminal oligomerization domain"/>
    <property type="match status" value="1"/>
</dbReference>
<evidence type="ECO:0000256" key="1">
    <source>
        <dbReference type="SAM" id="MobiDB-lite"/>
    </source>
</evidence>
<sequence>MLTCKKLTGGAGASFYALVDFHENADDIELSRFDITVTDGVQCWQLTGRQKAEKENANCSHWMAYMKDALMQPDSPRFTWTFVATPQSLSIRCKFKLEERGDEEYAARLELAVREDRQAAVRDFLDTMLLNMAALQDAHSVMVQQCQAALQEVAISKTQVEEFVKTKQQREEDMYVKFSAILNEKKVKAAEWKQRAEAAEARLQREQGEDATPSGSPARSEQDSEATERSDDEQVEATMQPAGGPSTSQFLDGQRQGEVHEEAAVMSSLGGQSLDAAAKDAAPMEEDATADGNQMSYLDMPTQPIEEDPAAAECTAADASAAEADNTLAGNTVPAPTPAPSRLRPTVRRKRR</sequence>
<feature type="compositionally biased region" description="Low complexity" evidence="1">
    <location>
        <begin position="311"/>
        <end position="325"/>
    </location>
</feature>
<evidence type="ECO:0000313" key="3">
    <source>
        <dbReference type="EMBL" id="KAK9810469.1"/>
    </source>
</evidence>
<evidence type="ECO:0000259" key="2">
    <source>
        <dbReference type="Pfam" id="PF21924"/>
    </source>
</evidence>
<comment type="caution">
    <text evidence="3">The sequence shown here is derived from an EMBL/GenBank/DDBJ whole genome shotgun (WGS) entry which is preliminary data.</text>
</comment>
<reference evidence="3 4" key="1">
    <citation type="journal article" date="2024" name="Nat. Commun.">
        <title>Phylogenomics reveals the evolutionary origins of lichenization in chlorophyte algae.</title>
        <authorList>
            <person name="Puginier C."/>
            <person name="Libourel C."/>
            <person name="Otte J."/>
            <person name="Skaloud P."/>
            <person name="Haon M."/>
            <person name="Grisel S."/>
            <person name="Petersen M."/>
            <person name="Berrin J.G."/>
            <person name="Delaux P.M."/>
            <person name="Dal Grande F."/>
            <person name="Keller J."/>
        </authorList>
    </citation>
    <scope>NUCLEOTIDE SEQUENCE [LARGE SCALE GENOMIC DNA]</scope>
    <source>
        <strain evidence="3 4">SAG 2043</strain>
    </source>
</reference>
<dbReference type="EMBL" id="JALJOR010000010">
    <property type="protein sequence ID" value="KAK9810469.1"/>
    <property type="molecule type" value="Genomic_DNA"/>
</dbReference>
<dbReference type="AlphaFoldDB" id="A0AAW1PQR7"/>
<dbReference type="GO" id="GO:0010165">
    <property type="term" value="P:response to X-ray"/>
    <property type="evidence" value="ECO:0007669"/>
    <property type="project" value="TreeGrafter"/>
</dbReference>
<dbReference type="GO" id="GO:0006310">
    <property type="term" value="P:DNA recombination"/>
    <property type="evidence" value="ECO:0007669"/>
    <property type="project" value="InterPro"/>
</dbReference>
<dbReference type="PANTHER" id="PTHR28559:SF1">
    <property type="entry name" value="DNA REPAIR PROTEIN XRCC4"/>
    <property type="match status" value="1"/>
</dbReference>
<dbReference type="GO" id="GO:0003677">
    <property type="term" value="F:DNA binding"/>
    <property type="evidence" value="ECO:0007669"/>
    <property type="project" value="InterPro"/>
</dbReference>
<proteinExistence type="predicted"/>
<feature type="compositionally biased region" description="Basic and acidic residues" evidence="1">
    <location>
        <begin position="220"/>
        <end position="229"/>
    </location>
</feature>
<dbReference type="Gene3D" id="1.20.5.370">
    <property type="match status" value="1"/>
</dbReference>